<gene>
    <name evidence="4" type="ORF">CAPTEDRAFT_83098</name>
</gene>
<proteinExistence type="predicted"/>
<keyword evidence="2" id="KW-0547">Nucleotide-binding</keyword>
<dbReference type="GO" id="GO:0015631">
    <property type="term" value="F:tubulin binding"/>
    <property type="evidence" value="ECO:0007669"/>
    <property type="project" value="TreeGrafter"/>
</dbReference>
<dbReference type="SUPFAM" id="SSF56059">
    <property type="entry name" value="Glutathione synthetase ATP-binding domain-like"/>
    <property type="match status" value="1"/>
</dbReference>
<dbReference type="GO" id="GO:0070740">
    <property type="term" value="F:tubulin-glutamic acid ligase activity"/>
    <property type="evidence" value="ECO:0007669"/>
    <property type="project" value="TreeGrafter"/>
</dbReference>
<dbReference type="EnsemblMetazoa" id="CapteT83098">
    <property type="protein sequence ID" value="CapteP83098"/>
    <property type="gene ID" value="CapteG83098"/>
</dbReference>
<organism evidence="4">
    <name type="scientific">Capitella teleta</name>
    <name type="common">Polychaete worm</name>
    <dbReference type="NCBI Taxonomy" id="283909"/>
    <lineage>
        <taxon>Eukaryota</taxon>
        <taxon>Metazoa</taxon>
        <taxon>Spiralia</taxon>
        <taxon>Lophotrochozoa</taxon>
        <taxon>Annelida</taxon>
        <taxon>Polychaeta</taxon>
        <taxon>Sedentaria</taxon>
        <taxon>Scolecida</taxon>
        <taxon>Capitellidae</taxon>
        <taxon>Capitella</taxon>
    </lineage>
</organism>
<accession>R7TQK6</accession>
<dbReference type="AlphaFoldDB" id="R7TQK6"/>
<keyword evidence="3" id="KW-0067">ATP-binding</keyword>
<dbReference type="OrthoDB" id="202825at2759"/>
<evidence type="ECO:0000256" key="2">
    <source>
        <dbReference type="ARBA" id="ARBA00022741"/>
    </source>
</evidence>
<reference evidence="5" key="3">
    <citation type="submission" date="2015-06" db="UniProtKB">
        <authorList>
            <consortium name="EnsemblMetazoa"/>
        </authorList>
    </citation>
    <scope>IDENTIFICATION</scope>
</reference>
<dbReference type="HOGENOM" id="CLU_010131_6_2_1"/>
<dbReference type="PANTHER" id="PTHR12241:SF154">
    <property type="entry name" value="TUBULIN POLYGLUTAMYLASE TTLL11"/>
    <property type="match status" value="1"/>
</dbReference>
<dbReference type="PANTHER" id="PTHR12241">
    <property type="entry name" value="TUBULIN POLYGLUTAMYLASE"/>
    <property type="match status" value="1"/>
</dbReference>
<evidence type="ECO:0000256" key="3">
    <source>
        <dbReference type="ARBA" id="ARBA00022840"/>
    </source>
</evidence>
<dbReference type="PROSITE" id="PS51221">
    <property type="entry name" value="TTL"/>
    <property type="match status" value="1"/>
</dbReference>
<protein>
    <submittedName>
        <fullName evidence="4 5">Uncharacterized protein</fullName>
    </submittedName>
</protein>
<evidence type="ECO:0000313" key="4">
    <source>
        <dbReference type="EMBL" id="ELT95949.1"/>
    </source>
</evidence>
<dbReference type="EMBL" id="AMQN01002352">
    <property type="status" value="NOT_ANNOTATED_CDS"/>
    <property type="molecule type" value="Genomic_DNA"/>
</dbReference>
<keyword evidence="6" id="KW-1185">Reference proteome</keyword>
<reference evidence="6" key="1">
    <citation type="submission" date="2012-12" db="EMBL/GenBank/DDBJ databases">
        <authorList>
            <person name="Hellsten U."/>
            <person name="Grimwood J."/>
            <person name="Chapman J.A."/>
            <person name="Shapiro H."/>
            <person name="Aerts A."/>
            <person name="Otillar R.P."/>
            <person name="Terry A.Y."/>
            <person name="Boore J.L."/>
            <person name="Simakov O."/>
            <person name="Marletaz F."/>
            <person name="Cho S.-J."/>
            <person name="Edsinger-Gonzales E."/>
            <person name="Havlak P."/>
            <person name="Kuo D.-H."/>
            <person name="Larsson T."/>
            <person name="Lv J."/>
            <person name="Arendt D."/>
            <person name="Savage R."/>
            <person name="Osoegawa K."/>
            <person name="de Jong P."/>
            <person name="Lindberg D.R."/>
            <person name="Seaver E.C."/>
            <person name="Weisblat D.A."/>
            <person name="Putnam N.H."/>
            <person name="Grigoriev I.V."/>
            <person name="Rokhsar D.S."/>
        </authorList>
    </citation>
    <scope>NUCLEOTIDE SEQUENCE</scope>
    <source>
        <strain evidence="6">I ESC-2004</strain>
    </source>
</reference>
<reference evidence="4 6" key="2">
    <citation type="journal article" date="2013" name="Nature">
        <title>Insights into bilaterian evolution from three spiralian genomes.</title>
        <authorList>
            <person name="Simakov O."/>
            <person name="Marletaz F."/>
            <person name="Cho S.J."/>
            <person name="Edsinger-Gonzales E."/>
            <person name="Havlak P."/>
            <person name="Hellsten U."/>
            <person name="Kuo D.H."/>
            <person name="Larsson T."/>
            <person name="Lv J."/>
            <person name="Arendt D."/>
            <person name="Savage R."/>
            <person name="Osoegawa K."/>
            <person name="de Jong P."/>
            <person name="Grimwood J."/>
            <person name="Chapman J.A."/>
            <person name="Shapiro H."/>
            <person name="Aerts A."/>
            <person name="Otillar R.P."/>
            <person name="Terry A.Y."/>
            <person name="Boore J.L."/>
            <person name="Grigoriev I.V."/>
            <person name="Lindberg D.R."/>
            <person name="Seaver E.C."/>
            <person name="Weisblat D.A."/>
            <person name="Putnam N.H."/>
            <person name="Rokhsar D.S."/>
        </authorList>
    </citation>
    <scope>NUCLEOTIDE SEQUENCE</scope>
    <source>
        <strain evidence="4 6">I ESC-2004</strain>
    </source>
</reference>
<dbReference type="STRING" id="283909.R7TQK6"/>
<dbReference type="EMBL" id="KB308962">
    <property type="protein sequence ID" value="ELT95949.1"/>
    <property type="molecule type" value="Genomic_DNA"/>
</dbReference>
<dbReference type="Proteomes" id="UP000014760">
    <property type="component" value="Unassembled WGS sequence"/>
</dbReference>
<name>R7TQK6_CAPTE</name>
<evidence type="ECO:0000256" key="1">
    <source>
        <dbReference type="ARBA" id="ARBA00022598"/>
    </source>
</evidence>
<dbReference type="GO" id="GO:0000226">
    <property type="term" value="P:microtubule cytoskeleton organization"/>
    <property type="evidence" value="ECO:0007669"/>
    <property type="project" value="TreeGrafter"/>
</dbReference>
<dbReference type="GO" id="GO:0005524">
    <property type="term" value="F:ATP binding"/>
    <property type="evidence" value="ECO:0007669"/>
    <property type="project" value="UniProtKB-KW"/>
</dbReference>
<feature type="non-terminal residue" evidence="4">
    <location>
        <position position="447"/>
    </location>
</feature>
<dbReference type="OMA" id="CDIYWHS"/>
<evidence type="ECO:0000313" key="6">
    <source>
        <dbReference type="Proteomes" id="UP000014760"/>
    </source>
</evidence>
<dbReference type="GO" id="GO:0036064">
    <property type="term" value="C:ciliary basal body"/>
    <property type="evidence" value="ECO:0007669"/>
    <property type="project" value="TreeGrafter"/>
</dbReference>
<evidence type="ECO:0000313" key="5">
    <source>
        <dbReference type="EnsemblMetazoa" id="CapteP83098"/>
    </source>
</evidence>
<sequence length="447" mass="51148">MIEVVRKVNLGRALDTLYSLFPQEFDFHPQSWFLPQQFAEFCDAARRLQEDKDQKTVFIVKPDEGSQGDGIYIIQEPREYLFNNGKHIVQTYIHNPMLLEGLKFDFRIYVVVASLEPLEVYVCHEGLARFCTVPYQFPTNKNLHEAYMHLTNYSLNKRSAGYLHTESDMDGSKRTVSSVLRSLRERGHDVERIWCQIEMVVAKTMIAIAPELKVEYRAQLSRGGPSCFQILGFDILLTDTGQPMLLEVNANPSLRIDFEQEVAPGIHEYIHSPVDEEIKRPLVLDTLILAAPRHKTLKKRMSKTSYGIWIPHSGSSLFPLHPLLITISLQVYPRKYGTDFEWLTVLNRAAEIFLNCLGVRGSLRMGSTGFRTFTRKCNLVNPACGLTNASFDIMFIDLQRRWDHSNDKGASGLCFQGFLEAFFSLACKRFPSESSLDAIEKLLDFSE</sequence>
<keyword evidence="1" id="KW-0436">Ligase</keyword>
<dbReference type="Pfam" id="PF03133">
    <property type="entry name" value="TTL"/>
    <property type="match status" value="1"/>
</dbReference>
<dbReference type="InterPro" id="IPR004344">
    <property type="entry name" value="TTL/TTLL_fam"/>
</dbReference>
<dbReference type="Gene3D" id="3.30.470.20">
    <property type="entry name" value="ATP-grasp fold, B domain"/>
    <property type="match status" value="1"/>
</dbReference>